<dbReference type="InterPro" id="IPR012951">
    <property type="entry name" value="BBE"/>
</dbReference>
<proteinExistence type="inferred from homology"/>
<dbReference type="PROSITE" id="PS00862">
    <property type="entry name" value="OX2_COVAL_FAD"/>
    <property type="match status" value="1"/>
</dbReference>
<evidence type="ECO:0000256" key="5">
    <source>
        <dbReference type="ARBA" id="ARBA00023002"/>
    </source>
</evidence>
<comment type="caution">
    <text evidence="7">The sequence shown here is derived from an EMBL/GenBank/DDBJ whole genome shotgun (WGS) entry which is preliminary data.</text>
</comment>
<dbReference type="GO" id="GO:0016491">
    <property type="term" value="F:oxidoreductase activity"/>
    <property type="evidence" value="ECO:0007669"/>
    <property type="project" value="UniProtKB-KW"/>
</dbReference>
<sequence length="457" mass="47196">MFSTTHQQLGRLTDTLRRTINAGRVATTGPDYDAGRSIWNGAVSSRPGVIVRCADPADVRNAVLAARESGVPLSVRGGGHDWAGRALSDGGLTIDLSGLRRVAVDPVAKVAEVSGGATAADLVAATQPLGLTAATGSAGSVGMAGLTLGGGYGPLSGRFGLALDNLLSADVVLADGSVVTADAEREPDLFWALRGGGGNFGVVTSMRVRLHAVPTLLSGMVLYPWDQAGTVLAGLSDVLAESPDELTVQFGVLPGPDGKPVVFLSPTWSGDDATAGERALARLGTLGTPLVSQVAPTTMPEMLAAIDAQFPFGRHVEIRPRSVPSLTSGVSDMLRLAGSTLTSPHSAVSVHSLHGAAARVPVTETAFGNRAPHLMVEIIALWEPGDTRAADHRAWASNLTGALEPDALPGGYPNLLGTDEVAQIAHAYGPNTERLLAVKRHFDPDRVFRATPLPVKS</sequence>
<reference evidence="7" key="2">
    <citation type="submission" date="2020-09" db="EMBL/GenBank/DDBJ databases">
        <authorList>
            <person name="Sun Q."/>
            <person name="Ohkuma M."/>
        </authorList>
    </citation>
    <scope>NUCLEOTIDE SEQUENCE</scope>
    <source>
        <strain evidence="7">JCM 3086</strain>
    </source>
</reference>
<evidence type="ECO:0000256" key="2">
    <source>
        <dbReference type="ARBA" id="ARBA00005466"/>
    </source>
</evidence>
<dbReference type="Gene3D" id="3.40.462.20">
    <property type="match status" value="1"/>
</dbReference>
<name>A0A917PD68_9ACTN</name>
<dbReference type="PROSITE" id="PS51387">
    <property type="entry name" value="FAD_PCMH"/>
    <property type="match status" value="1"/>
</dbReference>
<dbReference type="PANTHER" id="PTHR42973">
    <property type="entry name" value="BINDING OXIDOREDUCTASE, PUTATIVE (AFU_ORTHOLOGUE AFUA_1G17690)-RELATED"/>
    <property type="match status" value="1"/>
</dbReference>
<dbReference type="EMBL" id="BMQA01000135">
    <property type="protein sequence ID" value="GGJ71642.1"/>
    <property type="molecule type" value="Genomic_DNA"/>
</dbReference>
<dbReference type="Pfam" id="PF08031">
    <property type="entry name" value="BBE"/>
    <property type="match status" value="1"/>
</dbReference>
<dbReference type="InterPro" id="IPR016169">
    <property type="entry name" value="FAD-bd_PCMH_sub2"/>
</dbReference>
<keyword evidence="4" id="KW-0274">FAD</keyword>
<keyword evidence="3" id="KW-0285">Flavoprotein</keyword>
<dbReference type="RefSeq" id="WP_189317722.1">
    <property type="nucleotide sequence ID" value="NZ_BMQA01000135.1"/>
</dbReference>
<dbReference type="InterPro" id="IPR006094">
    <property type="entry name" value="Oxid_FAD_bind_N"/>
</dbReference>
<dbReference type="Pfam" id="PF01565">
    <property type="entry name" value="FAD_binding_4"/>
    <property type="match status" value="1"/>
</dbReference>
<evidence type="ECO:0000259" key="6">
    <source>
        <dbReference type="PROSITE" id="PS51387"/>
    </source>
</evidence>
<dbReference type="GO" id="GO:0071949">
    <property type="term" value="F:FAD binding"/>
    <property type="evidence" value="ECO:0007669"/>
    <property type="project" value="InterPro"/>
</dbReference>
<dbReference type="Proteomes" id="UP000657574">
    <property type="component" value="Unassembled WGS sequence"/>
</dbReference>
<dbReference type="PANTHER" id="PTHR42973:SF39">
    <property type="entry name" value="FAD-BINDING PCMH-TYPE DOMAIN-CONTAINING PROTEIN"/>
    <property type="match status" value="1"/>
</dbReference>
<comment type="cofactor">
    <cofactor evidence="1">
        <name>FAD</name>
        <dbReference type="ChEBI" id="CHEBI:57692"/>
    </cofactor>
</comment>
<dbReference type="SUPFAM" id="SSF56176">
    <property type="entry name" value="FAD-binding/transporter-associated domain-like"/>
    <property type="match status" value="1"/>
</dbReference>
<organism evidence="7 8">
    <name type="scientific">Streptomyces brasiliensis</name>
    <dbReference type="NCBI Taxonomy" id="1954"/>
    <lineage>
        <taxon>Bacteria</taxon>
        <taxon>Bacillati</taxon>
        <taxon>Actinomycetota</taxon>
        <taxon>Actinomycetes</taxon>
        <taxon>Kitasatosporales</taxon>
        <taxon>Streptomycetaceae</taxon>
        <taxon>Streptomyces</taxon>
    </lineage>
</organism>
<accession>A0A917PD68</accession>
<comment type="similarity">
    <text evidence="2">Belongs to the oxygen-dependent FAD-linked oxidoreductase family.</text>
</comment>
<feature type="domain" description="FAD-binding PCMH-type" evidence="6">
    <location>
        <begin position="43"/>
        <end position="213"/>
    </location>
</feature>
<dbReference type="InterPro" id="IPR036318">
    <property type="entry name" value="FAD-bd_PCMH-like_sf"/>
</dbReference>
<dbReference type="Gene3D" id="3.30.43.10">
    <property type="entry name" value="Uridine Diphospho-n-acetylenolpyruvylglucosamine Reductase, domain 2"/>
    <property type="match status" value="1"/>
</dbReference>
<evidence type="ECO:0000256" key="4">
    <source>
        <dbReference type="ARBA" id="ARBA00022827"/>
    </source>
</evidence>
<dbReference type="Gene3D" id="3.30.465.10">
    <property type="match status" value="1"/>
</dbReference>
<evidence type="ECO:0000256" key="1">
    <source>
        <dbReference type="ARBA" id="ARBA00001974"/>
    </source>
</evidence>
<keyword evidence="8" id="KW-1185">Reference proteome</keyword>
<keyword evidence="5" id="KW-0560">Oxidoreductase</keyword>
<dbReference type="InterPro" id="IPR016166">
    <property type="entry name" value="FAD-bd_PCMH"/>
</dbReference>
<dbReference type="InterPro" id="IPR006093">
    <property type="entry name" value="Oxy_OxRdtase_FAD_BS"/>
</dbReference>
<evidence type="ECO:0000313" key="8">
    <source>
        <dbReference type="Proteomes" id="UP000657574"/>
    </source>
</evidence>
<dbReference type="AlphaFoldDB" id="A0A917PD68"/>
<gene>
    <name evidence="7" type="ORF">GCM10010121_097820</name>
</gene>
<reference evidence="7" key="1">
    <citation type="journal article" date="2014" name="Int. J. Syst. Evol. Microbiol.">
        <title>Complete genome sequence of Corynebacterium casei LMG S-19264T (=DSM 44701T), isolated from a smear-ripened cheese.</title>
        <authorList>
            <consortium name="US DOE Joint Genome Institute (JGI-PGF)"/>
            <person name="Walter F."/>
            <person name="Albersmeier A."/>
            <person name="Kalinowski J."/>
            <person name="Ruckert C."/>
        </authorList>
    </citation>
    <scope>NUCLEOTIDE SEQUENCE</scope>
    <source>
        <strain evidence="7">JCM 3086</strain>
    </source>
</reference>
<evidence type="ECO:0000313" key="7">
    <source>
        <dbReference type="EMBL" id="GGJ71642.1"/>
    </source>
</evidence>
<protein>
    <submittedName>
        <fullName evidence="7">6-hydroxy-D-nicotine oxidase</fullName>
    </submittedName>
</protein>
<dbReference type="InterPro" id="IPR016167">
    <property type="entry name" value="FAD-bd_PCMH_sub1"/>
</dbReference>
<dbReference type="InterPro" id="IPR050416">
    <property type="entry name" value="FAD-linked_Oxidoreductase"/>
</dbReference>
<evidence type="ECO:0000256" key="3">
    <source>
        <dbReference type="ARBA" id="ARBA00022630"/>
    </source>
</evidence>